<evidence type="ECO:0000313" key="3">
    <source>
        <dbReference type="Proteomes" id="UP000014803"/>
    </source>
</evidence>
<sequence>MRAPAHAQAVFAALGRPAHAISRPPRGGDPPRSS</sequence>
<reference evidence="2 3" key="1">
    <citation type="journal article" date="2013" name="Sci. Rep.">
        <title>Extraordinary expansion of a Sorangium cellulosum genome from an alkaline milieu.</title>
        <authorList>
            <person name="Han K."/>
            <person name="Li Z.F."/>
            <person name="Peng R."/>
            <person name="Zhu L.P."/>
            <person name="Zhou T."/>
            <person name="Wang L.G."/>
            <person name="Li S.G."/>
            <person name="Zhang X.B."/>
            <person name="Hu W."/>
            <person name="Wu Z.H."/>
            <person name="Qin N."/>
            <person name="Li Y.Z."/>
        </authorList>
    </citation>
    <scope>NUCLEOTIDE SEQUENCE [LARGE SCALE GENOMIC DNA]</scope>
    <source>
        <strain evidence="2 3">So0157-2</strain>
    </source>
</reference>
<dbReference type="HOGENOM" id="CLU_3376077_0_0_7"/>
<dbReference type="EMBL" id="CP003969">
    <property type="protein sequence ID" value="AGP40006.1"/>
    <property type="molecule type" value="Genomic_DNA"/>
</dbReference>
<gene>
    <name evidence="2" type="ORF">SCE1572_39240</name>
</gene>
<evidence type="ECO:0000313" key="2">
    <source>
        <dbReference type="EMBL" id="AGP40006.1"/>
    </source>
</evidence>
<feature type="region of interest" description="Disordered" evidence="1">
    <location>
        <begin position="12"/>
        <end position="34"/>
    </location>
</feature>
<dbReference type="STRING" id="1254432.SCE1572_39240"/>
<evidence type="ECO:0000256" key="1">
    <source>
        <dbReference type="SAM" id="MobiDB-lite"/>
    </source>
</evidence>
<organism evidence="2 3">
    <name type="scientific">Sorangium cellulosum So0157-2</name>
    <dbReference type="NCBI Taxonomy" id="1254432"/>
    <lineage>
        <taxon>Bacteria</taxon>
        <taxon>Pseudomonadati</taxon>
        <taxon>Myxococcota</taxon>
        <taxon>Polyangia</taxon>
        <taxon>Polyangiales</taxon>
        <taxon>Polyangiaceae</taxon>
        <taxon>Sorangium</taxon>
    </lineage>
</organism>
<accession>S4Y6D7</accession>
<proteinExistence type="predicted"/>
<dbReference type="KEGG" id="scu:SCE1572_39240"/>
<dbReference type="Proteomes" id="UP000014803">
    <property type="component" value="Chromosome"/>
</dbReference>
<name>S4Y6D7_SORCE</name>
<protein>
    <submittedName>
        <fullName evidence="2">Uncharacterized protein</fullName>
    </submittedName>
</protein>
<dbReference type="AlphaFoldDB" id="S4Y6D7"/>
<feature type="compositionally biased region" description="Low complexity" evidence="1">
    <location>
        <begin position="22"/>
        <end position="34"/>
    </location>
</feature>